<gene>
    <name evidence="3" type="ORF">TUBRATIS_21010</name>
    <name evidence="2" type="ORF">TUBRATIS_27120</name>
</gene>
<evidence type="ECO:0000313" key="2">
    <source>
        <dbReference type="EMBL" id="RVD90857.1"/>
    </source>
</evidence>
<evidence type="ECO:0000259" key="1">
    <source>
        <dbReference type="Pfam" id="PF04825"/>
    </source>
</evidence>
<name>A0A437AIF4_9MICR</name>
<accession>A0A437AIF4</accession>
<protein>
    <recommendedName>
        <fullName evidence="1">Rad21/Rec8-like protein N-terminal domain-containing protein</fullName>
    </recommendedName>
</protein>
<reference evidence="2 4" key="1">
    <citation type="submission" date="2018-10" db="EMBL/GenBank/DDBJ databases">
        <title>Draft genome sequence of the microsporidian Tubulinosema ratisbonensis.</title>
        <authorList>
            <person name="Polonais V."/>
            <person name="Peyretaillade E."/>
            <person name="Niehus S."/>
            <person name="Wawrzyniak I."/>
            <person name="Franchet A."/>
            <person name="Gaspin C."/>
            <person name="Reichstadt M."/>
            <person name="Belser C."/>
            <person name="Labadie K."/>
            <person name="Delbac F."/>
            <person name="Ferrandon D."/>
        </authorList>
    </citation>
    <scope>NUCLEOTIDE SEQUENCE [LARGE SCALE GENOMIC DNA]</scope>
    <source>
        <strain evidence="2 4">Franzen</strain>
    </source>
</reference>
<dbReference type="Proteomes" id="UP000282876">
    <property type="component" value="Unassembled WGS sequence"/>
</dbReference>
<dbReference type="InterPro" id="IPR006910">
    <property type="entry name" value="Rad21_Rec8_N"/>
</dbReference>
<dbReference type="EMBL" id="RCSS01000518">
    <property type="protein sequence ID" value="RVD91448.1"/>
    <property type="molecule type" value="Genomic_DNA"/>
</dbReference>
<evidence type="ECO:0000313" key="3">
    <source>
        <dbReference type="EMBL" id="RVD91448.1"/>
    </source>
</evidence>
<organism evidence="2 4">
    <name type="scientific">Tubulinosema ratisbonensis</name>
    <dbReference type="NCBI Taxonomy" id="291195"/>
    <lineage>
        <taxon>Eukaryota</taxon>
        <taxon>Fungi</taxon>
        <taxon>Fungi incertae sedis</taxon>
        <taxon>Microsporidia</taxon>
        <taxon>Tubulinosematoidea</taxon>
        <taxon>Tubulinosematidae</taxon>
        <taxon>Tubulinosema</taxon>
    </lineage>
</organism>
<dbReference type="Gene3D" id="1.10.10.580">
    <property type="entry name" value="Structural maintenance of chromosome 1. Chain E"/>
    <property type="match status" value="1"/>
</dbReference>
<comment type="caution">
    <text evidence="2">The sequence shown here is derived from an EMBL/GenBank/DDBJ whole genome shotgun (WGS) entry which is preliminary data.</text>
</comment>
<dbReference type="Pfam" id="PF04825">
    <property type="entry name" value="Rad21_Rec8_N"/>
    <property type="match status" value="1"/>
</dbReference>
<proteinExistence type="predicted"/>
<keyword evidence="4" id="KW-1185">Reference proteome</keyword>
<dbReference type="OrthoDB" id="2194777at2759"/>
<feature type="domain" description="Rad21/Rec8-like protein N-terminal" evidence="1">
    <location>
        <begin position="11"/>
        <end position="78"/>
    </location>
</feature>
<dbReference type="InterPro" id="IPR023093">
    <property type="entry name" value="ScpA-like_C"/>
</dbReference>
<dbReference type="VEuPathDB" id="MicrosporidiaDB:TUBRATIS_21010"/>
<dbReference type="EMBL" id="RCSS01000747">
    <property type="protein sequence ID" value="RVD90857.1"/>
    <property type="molecule type" value="Genomic_DNA"/>
</dbReference>
<sequence>MVNLENTNTLINFAWLSFYTPKKITKKLFKTVNLVSLIKTIKQSSFRLPIISKLMSGVMNVYYNKTKIIYEECVNIVSLPQPKRQKVVHTYPINKIELEKTNTKNILLDSSNINSTLLNNPLINTNLDSSFVMEPSSLNYSLELGDNFIDSNIISNSLEQLREETLVKERKEIIDTNLDIKFNRKRVKLEKNEREIPLIFKLFDDHLTNQLKEVNESSLELERGNSMVDPVFYDFDDLPNENSSEKSLFSITNLPNEFIFNDVIDCFDRKERIKCFSKLIELANKGSILIEQKEMYEEIYCKIN</sequence>
<evidence type="ECO:0000313" key="4">
    <source>
        <dbReference type="Proteomes" id="UP000282876"/>
    </source>
</evidence>
<dbReference type="AlphaFoldDB" id="A0A437AIF4"/>
<dbReference type="VEuPathDB" id="MicrosporidiaDB:TUBRATIS_27120"/>